<accession>A0A0Q3MI01</accession>
<feature type="region of interest" description="Disordered" evidence="1">
    <location>
        <begin position="28"/>
        <end position="129"/>
    </location>
</feature>
<evidence type="ECO:0000313" key="4">
    <source>
        <dbReference type="EnsemblPlants" id="KQK04046"/>
    </source>
</evidence>
<reference evidence="3" key="2">
    <citation type="submission" date="2017-06" db="EMBL/GenBank/DDBJ databases">
        <title>WGS assembly of Brachypodium distachyon.</title>
        <authorList>
            <consortium name="The International Brachypodium Initiative"/>
            <person name="Lucas S."/>
            <person name="Harmon-Smith M."/>
            <person name="Lail K."/>
            <person name="Tice H."/>
            <person name="Grimwood J."/>
            <person name="Bruce D."/>
            <person name="Barry K."/>
            <person name="Shu S."/>
            <person name="Lindquist E."/>
            <person name="Wang M."/>
            <person name="Pitluck S."/>
            <person name="Vogel J.P."/>
            <person name="Garvin D.F."/>
            <person name="Mockler T.C."/>
            <person name="Schmutz J."/>
            <person name="Rokhsar D."/>
            <person name="Bevan M.W."/>
        </authorList>
    </citation>
    <scope>NUCLEOTIDE SEQUENCE</scope>
    <source>
        <strain evidence="3">Bd21</strain>
    </source>
</reference>
<evidence type="ECO:0000256" key="2">
    <source>
        <dbReference type="SAM" id="SignalP"/>
    </source>
</evidence>
<dbReference type="InParanoid" id="A0A0Q3MI01"/>
<gene>
    <name evidence="3" type="ORF">BRADI_2g11355v3</name>
</gene>
<feature type="signal peptide" evidence="2">
    <location>
        <begin position="1"/>
        <end position="25"/>
    </location>
</feature>
<reference evidence="3 4" key="1">
    <citation type="journal article" date="2010" name="Nature">
        <title>Genome sequencing and analysis of the model grass Brachypodium distachyon.</title>
        <authorList>
            <consortium name="International Brachypodium Initiative"/>
        </authorList>
    </citation>
    <scope>NUCLEOTIDE SEQUENCE [LARGE SCALE GENOMIC DNA]</scope>
    <source>
        <strain evidence="3 4">Bd21</strain>
    </source>
</reference>
<proteinExistence type="predicted"/>
<dbReference type="Proteomes" id="UP000008810">
    <property type="component" value="Chromosome 2"/>
</dbReference>
<feature type="compositionally biased region" description="Pro residues" evidence="1">
    <location>
        <begin position="97"/>
        <end position="129"/>
    </location>
</feature>
<feature type="chain" id="PRO_5035999770" evidence="2">
    <location>
        <begin position="26"/>
        <end position="129"/>
    </location>
</feature>
<dbReference type="EnsemblPlants" id="KQK04046">
    <property type="protein sequence ID" value="KQK04046"/>
    <property type="gene ID" value="BRADI_2g11355v3"/>
</dbReference>
<dbReference type="EMBL" id="CM000881">
    <property type="protein sequence ID" value="KQK04046.1"/>
    <property type="molecule type" value="Genomic_DNA"/>
</dbReference>
<evidence type="ECO:0000256" key="1">
    <source>
        <dbReference type="SAM" id="MobiDB-lite"/>
    </source>
</evidence>
<evidence type="ECO:0000313" key="3">
    <source>
        <dbReference type="EMBL" id="KQK04046.1"/>
    </source>
</evidence>
<dbReference type="AlphaFoldDB" id="A0A0Q3MI01"/>
<keyword evidence="2" id="KW-0732">Signal</keyword>
<sequence length="129" mass="14731">MAWRARAGRRPLRLFLLFFLRSHRSIPIPKHRRDPVPRSWPLPQPPQAFESTSPAAPAGAGRCPRLRQRAGRCPWLSRRPGPRVRALSPPLQDATPSPSPQPRPCLPPLQPRPCPPPRPWTWKPPAPWR</sequence>
<protein>
    <submittedName>
        <fullName evidence="3 4">Uncharacterized protein</fullName>
    </submittedName>
</protein>
<organism evidence="3">
    <name type="scientific">Brachypodium distachyon</name>
    <name type="common">Purple false brome</name>
    <name type="synonym">Trachynia distachya</name>
    <dbReference type="NCBI Taxonomy" id="15368"/>
    <lineage>
        <taxon>Eukaryota</taxon>
        <taxon>Viridiplantae</taxon>
        <taxon>Streptophyta</taxon>
        <taxon>Embryophyta</taxon>
        <taxon>Tracheophyta</taxon>
        <taxon>Spermatophyta</taxon>
        <taxon>Magnoliopsida</taxon>
        <taxon>Liliopsida</taxon>
        <taxon>Poales</taxon>
        <taxon>Poaceae</taxon>
        <taxon>BOP clade</taxon>
        <taxon>Pooideae</taxon>
        <taxon>Stipodae</taxon>
        <taxon>Brachypodieae</taxon>
        <taxon>Brachypodium</taxon>
    </lineage>
</organism>
<dbReference type="Gramene" id="KQK04046">
    <property type="protein sequence ID" value="KQK04046"/>
    <property type="gene ID" value="BRADI_2g11355v3"/>
</dbReference>
<reference evidence="4" key="3">
    <citation type="submission" date="2018-08" db="UniProtKB">
        <authorList>
            <consortium name="EnsemblPlants"/>
        </authorList>
    </citation>
    <scope>IDENTIFICATION</scope>
    <source>
        <strain evidence="4">cv. Bd21</strain>
    </source>
</reference>
<keyword evidence="5" id="KW-1185">Reference proteome</keyword>
<evidence type="ECO:0000313" key="5">
    <source>
        <dbReference type="Proteomes" id="UP000008810"/>
    </source>
</evidence>
<name>A0A0Q3MI01_BRADI</name>